<dbReference type="Gene3D" id="1.25.40.10">
    <property type="entry name" value="Tetratricopeptide repeat domain"/>
    <property type="match status" value="1"/>
</dbReference>
<dbReference type="SUPFAM" id="SSF48452">
    <property type="entry name" value="TPR-like"/>
    <property type="match status" value="1"/>
</dbReference>
<dbReference type="InterPro" id="IPR011990">
    <property type="entry name" value="TPR-like_helical_dom_sf"/>
</dbReference>
<dbReference type="PANTHER" id="PTHR23004">
    <property type="entry name" value="DOUBLECORTIN DOMAIN CONTAINING 2"/>
    <property type="match status" value="1"/>
</dbReference>
<evidence type="ECO:0000313" key="2">
    <source>
        <dbReference type="Proteomes" id="UP000778970"/>
    </source>
</evidence>
<sequence length="194" mass="22057">MTDSDPPIARPEADQPRLADLLTFWFDPASRPYWFDSTPAFDAQLRERFLDLYAAAADGGLRQWRTSAHGCLGLVLLLDQVPRNVFRGTPQAFATDPEARAITLEALDKAFDRELDEAQRLFLYLPLEHSEDLADQDRSVALIAQLTSEPAWKDYADKHRAVIARFGRFPHRNALLGRESTAEEREFLEQGVGW</sequence>
<keyword evidence="2" id="KW-1185">Reference proteome</keyword>
<dbReference type="InterPro" id="IPR010323">
    <property type="entry name" value="DUF924"/>
</dbReference>
<dbReference type="RefSeq" id="WP_051431830.1">
    <property type="nucleotide sequence ID" value="NZ_NRRE01000013.1"/>
</dbReference>
<dbReference type="EMBL" id="NRRE01000013">
    <property type="protein sequence ID" value="MBK1696266.1"/>
    <property type="molecule type" value="Genomic_DNA"/>
</dbReference>
<evidence type="ECO:0000313" key="1">
    <source>
        <dbReference type="EMBL" id="MBK1696266.1"/>
    </source>
</evidence>
<reference evidence="1" key="2">
    <citation type="journal article" date="2020" name="Microorganisms">
        <title>Osmotic Adaptation and Compatible Solute Biosynthesis of Phototrophic Bacteria as Revealed from Genome Analyses.</title>
        <authorList>
            <person name="Imhoff J.F."/>
            <person name="Rahn T."/>
            <person name="Kunzel S."/>
            <person name="Keller A."/>
            <person name="Neulinger S.C."/>
        </authorList>
    </citation>
    <scope>NUCLEOTIDE SEQUENCE</scope>
    <source>
        <strain evidence="1">DSM 9154</strain>
    </source>
</reference>
<reference evidence="1" key="1">
    <citation type="submission" date="2017-08" db="EMBL/GenBank/DDBJ databases">
        <authorList>
            <person name="Imhoff J.F."/>
            <person name="Rahn T."/>
            <person name="Kuenzel S."/>
            <person name="Neulinger S.C."/>
        </authorList>
    </citation>
    <scope>NUCLEOTIDE SEQUENCE</scope>
    <source>
        <strain evidence="1">DSM 9154</strain>
    </source>
</reference>
<dbReference type="Gene3D" id="1.20.58.320">
    <property type="entry name" value="TPR-like"/>
    <property type="match status" value="1"/>
</dbReference>
<gene>
    <name evidence="1" type="ORF">CKO21_03300</name>
</gene>
<comment type="caution">
    <text evidence="1">The sequence shown here is derived from an EMBL/GenBank/DDBJ whole genome shotgun (WGS) entry which is preliminary data.</text>
</comment>
<proteinExistence type="predicted"/>
<dbReference type="PANTHER" id="PTHR23004:SF7">
    <property type="entry name" value="DUF924-DOMAIN-CONTAINING PROTEIN"/>
    <property type="match status" value="1"/>
</dbReference>
<dbReference type="Proteomes" id="UP000778970">
    <property type="component" value="Unassembled WGS sequence"/>
</dbReference>
<accession>A0A934UZ91</accession>
<protein>
    <submittedName>
        <fullName evidence="1">DUF924 domain-containing protein</fullName>
    </submittedName>
</protein>
<organism evidence="1 2">
    <name type="scientific">Rhodovibrio salinarum</name>
    <dbReference type="NCBI Taxonomy" id="1087"/>
    <lineage>
        <taxon>Bacteria</taxon>
        <taxon>Pseudomonadati</taxon>
        <taxon>Pseudomonadota</taxon>
        <taxon>Alphaproteobacteria</taxon>
        <taxon>Rhodospirillales</taxon>
        <taxon>Rhodovibrionaceae</taxon>
        <taxon>Rhodovibrio</taxon>
    </lineage>
</organism>
<name>A0A934UZ91_9PROT</name>
<dbReference type="Pfam" id="PF06041">
    <property type="entry name" value="DUF924"/>
    <property type="match status" value="1"/>
</dbReference>
<dbReference type="AlphaFoldDB" id="A0A934UZ91"/>